<dbReference type="EMBL" id="JAUCDY010000006">
    <property type="protein sequence ID" value="MDM7857898.1"/>
    <property type="molecule type" value="Genomic_DNA"/>
</dbReference>
<dbReference type="RefSeq" id="WP_289410557.1">
    <property type="nucleotide sequence ID" value="NZ_JAUCDY010000006.1"/>
</dbReference>
<evidence type="ECO:0000313" key="2">
    <source>
        <dbReference type="EMBL" id="MDM7857898.1"/>
    </source>
</evidence>
<reference evidence="2 3" key="1">
    <citation type="submission" date="2023-06" db="EMBL/GenBank/DDBJ databases">
        <title>Thiopseudomonas sp. CY1220 draft genome sequence.</title>
        <authorList>
            <person name="Zhao G."/>
            <person name="An M."/>
        </authorList>
    </citation>
    <scope>NUCLEOTIDE SEQUENCE [LARGE SCALE GENOMIC DNA]</scope>
    <source>
        <strain evidence="2 3">CY1220</strain>
    </source>
</reference>
<keyword evidence="1" id="KW-0812">Transmembrane</keyword>
<gene>
    <name evidence="2" type="ORF">QEZ41_06360</name>
</gene>
<keyword evidence="3" id="KW-1185">Reference proteome</keyword>
<protein>
    <submittedName>
        <fullName evidence="2">Uncharacterized protein</fullName>
    </submittedName>
</protein>
<dbReference type="Proteomes" id="UP001241056">
    <property type="component" value="Unassembled WGS sequence"/>
</dbReference>
<proteinExistence type="predicted"/>
<comment type="caution">
    <text evidence="2">The sequence shown here is derived from an EMBL/GenBank/DDBJ whole genome shotgun (WGS) entry which is preliminary data.</text>
</comment>
<evidence type="ECO:0000256" key="1">
    <source>
        <dbReference type="SAM" id="Phobius"/>
    </source>
</evidence>
<organism evidence="2 3">
    <name type="scientific">Thiopseudomonas acetoxidans</name>
    <dbReference type="NCBI Taxonomy" id="3041622"/>
    <lineage>
        <taxon>Bacteria</taxon>
        <taxon>Pseudomonadati</taxon>
        <taxon>Pseudomonadota</taxon>
        <taxon>Gammaproteobacteria</taxon>
        <taxon>Pseudomonadales</taxon>
        <taxon>Pseudomonadaceae</taxon>
        <taxon>Thiopseudomonas</taxon>
    </lineage>
</organism>
<keyword evidence="1" id="KW-0472">Membrane</keyword>
<evidence type="ECO:0000313" key="3">
    <source>
        <dbReference type="Proteomes" id="UP001241056"/>
    </source>
</evidence>
<keyword evidence="1" id="KW-1133">Transmembrane helix</keyword>
<feature type="transmembrane region" description="Helical" evidence="1">
    <location>
        <begin position="55"/>
        <end position="73"/>
    </location>
</feature>
<name>A0ABT7SNX9_9GAMM</name>
<feature type="transmembrane region" description="Helical" evidence="1">
    <location>
        <begin position="24"/>
        <end position="43"/>
    </location>
</feature>
<accession>A0ABT7SNX9</accession>
<sequence length="91" mass="9690">MFIKRNNRTLREWWQSPVTMKDRAAGALVGGFGGFWIGVLGRIGLGTLPVSFSEVTAWACVITIFGASAGIAFPKPVAVVLFPFSIFGGGN</sequence>